<dbReference type="STRING" id="349095.SAMN05660299_01248"/>
<dbReference type="SFLD" id="SFLDS00003">
    <property type="entry name" value="Haloacid_Dehalogenase"/>
    <property type="match status" value="1"/>
</dbReference>
<evidence type="ECO:0000313" key="2">
    <source>
        <dbReference type="Proteomes" id="UP000199309"/>
    </source>
</evidence>
<dbReference type="InterPro" id="IPR041492">
    <property type="entry name" value="HAD_2"/>
</dbReference>
<dbReference type="PANTHER" id="PTHR43434">
    <property type="entry name" value="PHOSPHOGLYCOLATE PHOSPHATASE"/>
    <property type="match status" value="1"/>
</dbReference>
<accession>A0A1G9UT36</accession>
<dbReference type="GO" id="GO:0005829">
    <property type="term" value="C:cytosol"/>
    <property type="evidence" value="ECO:0007669"/>
    <property type="project" value="TreeGrafter"/>
</dbReference>
<proteinExistence type="predicted"/>
<dbReference type="Gene3D" id="1.10.150.240">
    <property type="entry name" value="Putative phosphatase, domain 2"/>
    <property type="match status" value="1"/>
</dbReference>
<reference evidence="1 2" key="1">
    <citation type="submission" date="2016-10" db="EMBL/GenBank/DDBJ databases">
        <authorList>
            <person name="de Groot N.N."/>
        </authorList>
    </citation>
    <scope>NUCLEOTIDE SEQUENCE [LARGE SCALE GENOMIC DNA]</scope>
    <source>
        <strain evidence="1 2">DSM 16981</strain>
    </source>
</reference>
<dbReference type="GO" id="GO:0008967">
    <property type="term" value="F:phosphoglycolate phosphatase activity"/>
    <property type="evidence" value="ECO:0007669"/>
    <property type="project" value="TreeGrafter"/>
</dbReference>
<dbReference type="InterPro" id="IPR050155">
    <property type="entry name" value="HAD-like_hydrolase_sf"/>
</dbReference>
<dbReference type="Proteomes" id="UP000199309">
    <property type="component" value="Unassembled WGS sequence"/>
</dbReference>
<dbReference type="InterPro" id="IPR036412">
    <property type="entry name" value="HAD-like_sf"/>
</dbReference>
<dbReference type="InterPro" id="IPR006549">
    <property type="entry name" value="HAD-SF_hydro_IIIA"/>
</dbReference>
<gene>
    <name evidence="1" type="ORF">SAMN05660299_01248</name>
</gene>
<protein>
    <submittedName>
        <fullName evidence="1">Phosphoglycolate phosphatase</fullName>
    </submittedName>
</protein>
<dbReference type="PANTHER" id="PTHR43434:SF1">
    <property type="entry name" value="PHOSPHOGLYCOLATE PHOSPHATASE"/>
    <property type="match status" value="1"/>
</dbReference>
<dbReference type="EMBL" id="FNHQ01000010">
    <property type="protein sequence ID" value="SDM63068.1"/>
    <property type="molecule type" value="Genomic_DNA"/>
</dbReference>
<dbReference type="RefSeq" id="WP_091649442.1">
    <property type="nucleotide sequence ID" value="NZ_FNHQ01000010.1"/>
</dbReference>
<dbReference type="SUPFAM" id="SSF56784">
    <property type="entry name" value="HAD-like"/>
    <property type="match status" value="1"/>
</dbReference>
<dbReference type="Gene3D" id="3.40.50.1000">
    <property type="entry name" value="HAD superfamily/HAD-like"/>
    <property type="match status" value="1"/>
</dbReference>
<dbReference type="AlphaFoldDB" id="A0A1G9UT36"/>
<dbReference type="NCBIfam" id="TIGR01662">
    <property type="entry name" value="HAD-SF-IIIA"/>
    <property type="match status" value="1"/>
</dbReference>
<evidence type="ECO:0000313" key="1">
    <source>
        <dbReference type="EMBL" id="SDM63068.1"/>
    </source>
</evidence>
<dbReference type="InterPro" id="IPR006439">
    <property type="entry name" value="HAD-SF_hydro_IA"/>
</dbReference>
<dbReference type="GO" id="GO:0006281">
    <property type="term" value="P:DNA repair"/>
    <property type="evidence" value="ECO:0007669"/>
    <property type="project" value="TreeGrafter"/>
</dbReference>
<dbReference type="InterPro" id="IPR023198">
    <property type="entry name" value="PGP-like_dom2"/>
</dbReference>
<name>A0A1G9UT36_9FIRM</name>
<organism evidence="1 2">
    <name type="scientific">Megasphaera paucivorans</name>
    <dbReference type="NCBI Taxonomy" id="349095"/>
    <lineage>
        <taxon>Bacteria</taxon>
        <taxon>Bacillati</taxon>
        <taxon>Bacillota</taxon>
        <taxon>Negativicutes</taxon>
        <taxon>Veillonellales</taxon>
        <taxon>Veillonellaceae</taxon>
        <taxon>Megasphaera</taxon>
    </lineage>
</organism>
<dbReference type="NCBIfam" id="TIGR01549">
    <property type="entry name" value="HAD-SF-IA-v1"/>
    <property type="match status" value="1"/>
</dbReference>
<dbReference type="SFLD" id="SFLDG01135">
    <property type="entry name" value="C1.5.6:_HAD__Beta-PGM__Phospha"/>
    <property type="match status" value="1"/>
</dbReference>
<sequence>MNTYKTIIFDMDGTVLDTLDELTESLNYILRKYQLPEKTKMQVRSYLGYGYAGLIRQAVPEANQDFQLELQDAFKSYYGSHCQGHTKPYEGILEILASLRDAGYKTAIVSNKGQAAVTELHKEFFEGLVQFSLGESANYKKKPEPDMVWEALRRLGSSAQEAIYIGDSEVDKKTADNSGLDSALVTWGFRDKPLLQSLHPDYLVSSPKELKHLFIPAR</sequence>
<dbReference type="OrthoDB" id="9807630at2"/>
<dbReference type="Pfam" id="PF13419">
    <property type="entry name" value="HAD_2"/>
    <property type="match status" value="1"/>
</dbReference>
<dbReference type="SFLD" id="SFLDG01129">
    <property type="entry name" value="C1.5:_HAD__Beta-PGM__Phosphata"/>
    <property type="match status" value="1"/>
</dbReference>
<keyword evidence="2" id="KW-1185">Reference proteome</keyword>
<dbReference type="InterPro" id="IPR023214">
    <property type="entry name" value="HAD_sf"/>
</dbReference>